<feature type="domain" description="NB-ARC" evidence="4">
    <location>
        <begin position="176"/>
        <end position="350"/>
    </location>
</feature>
<reference evidence="8 9" key="1">
    <citation type="journal article" date="2018" name="PLoS Genet.">
        <title>Population sequencing reveals clonal diversity and ancestral inbreeding in the grapevine cultivar Chardonnay.</title>
        <authorList>
            <person name="Roach M.J."/>
            <person name="Johnson D.L."/>
            <person name="Bohlmann J."/>
            <person name="van Vuuren H.J."/>
            <person name="Jones S.J."/>
            <person name="Pretorius I.S."/>
            <person name="Schmidt S.A."/>
            <person name="Borneman A.R."/>
        </authorList>
    </citation>
    <scope>NUCLEOTIDE SEQUENCE [LARGE SCALE GENOMIC DNA]</scope>
    <source>
        <strain evidence="9">cv. Chardonnay</strain>
        <tissue evidence="8">Leaf</tissue>
    </source>
</reference>
<dbReference type="PANTHER" id="PTHR23155">
    <property type="entry name" value="DISEASE RESISTANCE PROTEIN RP"/>
    <property type="match status" value="1"/>
</dbReference>
<sequence length="924" mass="104398">MAEIAVNIVIDKLLPLLDQEARLLGGVHTQVEDIKTELLYIQAFLKDADAKGEKADVSQGPKTWIQDLRETAYSIEDVIDEYLLHLGNPSQRHRFIGFLCKVGRLIKKLKRRHEVASKIRDIQKKVVKLKETSSTYGFISSVQPGSGGRSTSAPWHDPRVTSLFIDDAEIVGIESQKIELTSRLVEGTPKRTVISVVGMGGLGKTTLAKKVYDNKELVGHFDCSAWITVSQSFKMEELLPNMSKKFYQSRKEAVPEGLDTTDEMSLITLTRGYLQDKRYVVVFDDVWKLDFWGIIKCVLPENGKGSRIIITTRNDEVASSCIESSFDYIHKLKTLSPESSWELFCKKTFQGGCPPDLEKLSLDIVKRCGGLPLAIVAVGGLLSRKEKLIPEWKKFSDNLRSELQSNSHLESINTILSLSYHDLPYYLKSCFLYLAIFPEDYTIRCRPLTRLWIAEGFVKAKKDVMLEDVAEEFLTELIHRNLVQVSGVFADGKIVSCHIHDLIREIILKKAVELSFCCWMTGEASSFDGGFRHLSVHNSSYNVVNIIGKRSHIRSIFLFNSQMFFLEKLASRFNLLKVLDLNDSGLDSFPENLGNLFHLRYLSLRNTKVRMLPRSIGKLQNLQTLDLKYSLVEDLPVEINRLKKLRNILAQNHDFDDDLGLLSVKGVHVKEGIGCLEELQKLSCVEANHGVGVIKELGKLRQLRKLSITKLTRENGKHLCASITNMNRLESLLISSLSEDEILDLQHVSYPPSCLTCLQLIGPLEKLPDWISELQNLSIVSLCGSNLMNDPVQVLQALPSLQLLQLVRASAVEELCFEATGFQKLKRLVVLNLMGVKRVKIENGALPLLEKLLVGPFPQLEELPPGIRHLTRLTTLEFINLQEELKLSMIPSRGRNYKIVEHIPNVLFRGNGIQSLRELSDYKS</sequence>
<evidence type="ECO:0000313" key="9">
    <source>
        <dbReference type="Proteomes" id="UP000288805"/>
    </source>
</evidence>
<dbReference type="InterPro" id="IPR027417">
    <property type="entry name" value="P-loop_NTPase"/>
</dbReference>
<dbReference type="InterPro" id="IPR041118">
    <property type="entry name" value="Rx_N"/>
</dbReference>
<dbReference type="FunFam" id="1.10.10.10:FF:000322">
    <property type="entry name" value="Probable disease resistance protein At1g63360"/>
    <property type="match status" value="1"/>
</dbReference>
<gene>
    <name evidence="8" type="primary">RPM1_30</name>
    <name evidence="8" type="ORF">CK203_095148</name>
</gene>
<dbReference type="GO" id="GO:0006952">
    <property type="term" value="P:defense response"/>
    <property type="evidence" value="ECO:0007669"/>
    <property type="project" value="UniProtKB-KW"/>
</dbReference>
<dbReference type="Gene3D" id="1.20.5.4130">
    <property type="match status" value="1"/>
</dbReference>
<dbReference type="Gene3D" id="3.80.10.10">
    <property type="entry name" value="Ribonuclease Inhibitor"/>
    <property type="match status" value="1"/>
</dbReference>
<evidence type="ECO:0000259" key="5">
    <source>
        <dbReference type="Pfam" id="PF18052"/>
    </source>
</evidence>
<dbReference type="InterPro" id="IPR044974">
    <property type="entry name" value="Disease_R_plants"/>
</dbReference>
<feature type="domain" description="Disease resistance protein winged helix" evidence="6">
    <location>
        <begin position="436"/>
        <end position="507"/>
    </location>
</feature>
<dbReference type="Pfam" id="PF23559">
    <property type="entry name" value="WHD_DRP"/>
    <property type="match status" value="1"/>
</dbReference>
<evidence type="ECO:0000256" key="1">
    <source>
        <dbReference type="ARBA" id="ARBA00022737"/>
    </source>
</evidence>
<dbReference type="PANTHER" id="PTHR23155:SF1052">
    <property type="entry name" value="DISEASE RESISTANCE PROTEIN RPM1"/>
    <property type="match status" value="1"/>
</dbReference>
<keyword evidence="3" id="KW-0611">Plant defense</keyword>
<accession>A0A438C7F6</accession>
<evidence type="ECO:0000259" key="6">
    <source>
        <dbReference type="Pfam" id="PF23559"/>
    </source>
</evidence>
<protein>
    <submittedName>
        <fullName evidence="8">Disease resistance protein RPM1</fullName>
    </submittedName>
</protein>
<feature type="domain" description="Disease resistance R13L4/SHOC-2-like LRR" evidence="7">
    <location>
        <begin position="552"/>
        <end position="878"/>
    </location>
</feature>
<dbReference type="SUPFAM" id="SSF52058">
    <property type="entry name" value="L domain-like"/>
    <property type="match status" value="1"/>
</dbReference>
<evidence type="ECO:0000313" key="8">
    <source>
        <dbReference type="EMBL" id="RVW19128.1"/>
    </source>
</evidence>
<dbReference type="InterPro" id="IPR002182">
    <property type="entry name" value="NB-ARC"/>
</dbReference>
<dbReference type="Gene3D" id="1.10.10.10">
    <property type="entry name" value="Winged helix-like DNA-binding domain superfamily/Winged helix DNA-binding domain"/>
    <property type="match status" value="1"/>
</dbReference>
<dbReference type="InterPro" id="IPR058922">
    <property type="entry name" value="WHD_DRP"/>
</dbReference>
<proteinExistence type="predicted"/>
<dbReference type="AlphaFoldDB" id="A0A438C7F6"/>
<dbReference type="InterPro" id="IPR055414">
    <property type="entry name" value="LRR_R13L4/SHOC2-like"/>
</dbReference>
<dbReference type="GO" id="GO:0051707">
    <property type="term" value="P:response to other organism"/>
    <property type="evidence" value="ECO:0007669"/>
    <property type="project" value="UniProtKB-ARBA"/>
</dbReference>
<dbReference type="GO" id="GO:0043531">
    <property type="term" value="F:ADP binding"/>
    <property type="evidence" value="ECO:0007669"/>
    <property type="project" value="InterPro"/>
</dbReference>
<keyword evidence="1" id="KW-0677">Repeat</keyword>
<dbReference type="InterPro" id="IPR038005">
    <property type="entry name" value="RX-like_CC"/>
</dbReference>
<dbReference type="EMBL" id="QGNW01002502">
    <property type="protein sequence ID" value="RVW19128.1"/>
    <property type="molecule type" value="Genomic_DNA"/>
</dbReference>
<dbReference type="Gene3D" id="1.10.8.430">
    <property type="entry name" value="Helical domain of apoptotic protease-activating factors"/>
    <property type="match status" value="1"/>
</dbReference>
<evidence type="ECO:0000256" key="2">
    <source>
        <dbReference type="ARBA" id="ARBA00022741"/>
    </source>
</evidence>
<dbReference type="FunFam" id="3.40.50.300:FF:001091">
    <property type="entry name" value="Probable disease resistance protein At1g61300"/>
    <property type="match status" value="1"/>
</dbReference>
<dbReference type="Gene3D" id="3.40.50.300">
    <property type="entry name" value="P-loop containing nucleotide triphosphate hydrolases"/>
    <property type="match status" value="1"/>
</dbReference>
<dbReference type="CDD" id="cd14798">
    <property type="entry name" value="RX-CC_like"/>
    <property type="match status" value="1"/>
</dbReference>
<dbReference type="InterPro" id="IPR042197">
    <property type="entry name" value="Apaf_helical"/>
</dbReference>
<name>A0A438C7F6_VITVI</name>
<keyword evidence="2" id="KW-0547">Nucleotide-binding</keyword>
<comment type="caution">
    <text evidence="8">The sequence shown here is derived from an EMBL/GenBank/DDBJ whole genome shotgun (WGS) entry which is preliminary data.</text>
</comment>
<dbReference type="Pfam" id="PF23598">
    <property type="entry name" value="LRR_14"/>
    <property type="match status" value="1"/>
</dbReference>
<organism evidence="8 9">
    <name type="scientific">Vitis vinifera</name>
    <name type="common">Grape</name>
    <dbReference type="NCBI Taxonomy" id="29760"/>
    <lineage>
        <taxon>Eukaryota</taxon>
        <taxon>Viridiplantae</taxon>
        <taxon>Streptophyta</taxon>
        <taxon>Embryophyta</taxon>
        <taxon>Tracheophyta</taxon>
        <taxon>Spermatophyta</taxon>
        <taxon>Magnoliopsida</taxon>
        <taxon>eudicotyledons</taxon>
        <taxon>Gunneridae</taxon>
        <taxon>Pentapetalae</taxon>
        <taxon>rosids</taxon>
        <taxon>Vitales</taxon>
        <taxon>Vitaceae</taxon>
        <taxon>Viteae</taxon>
        <taxon>Vitis</taxon>
    </lineage>
</organism>
<dbReference type="InterPro" id="IPR032675">
    <property type="entry name" value="LRR_dom_sf"/>
</dbReference>
<dbReference type="PRINTS" id="PR00364">
    <property type="entry name" value="DISEASERSIST"/>
</dbReference>
<dbReference type="Proteomes" id="UP000288805">
    <property type="component" value="Unassembled WGS sequence"/>
</dbReference>
<evidence type="ECO:0000259" key="4">
    <source>
        <dbReference type="Pfam" id="PF00931"/>
    </source>
</evidence>
<dbReference type="Pfam" id="PF18052">
    <property type="entry name" value="Rx_N"/>
    <property type="match status" value="1"/>
</dbReference>
<feature type="domain" description="Disease resistance N-terminal" evidence="5">
    <location>
        <begin position="5"/>
        <end position="96"/>
    </location>
</feature>
<dbReference type="Pfam" id="PF00931">
    <property type="entry name" value="NB-ARC"/>
    <property type="match status" value="1"/>
</dbReference>
<evidence type="ECO:0000259" key="7">
    <source>
        <dbReference type="Pfam" id="PF23598"/>
    </source>
</evidence>
<dbReference type="SUPFAM" id="SSF52540">
    <property type="entry name" value="P-loop containing nucleoside triphosphate hydrolases"/>
    <property type="match status" value="1"/>
</dbReference>
<dbReference type="InterPro" id="IPR036388">
    <property type="entry name" value="WH-like_DNA-bd_sf"/>
</dbReference>
<evidence type="ECO:0000256" key="3">
    <source>
        <dbReference type="ARBA" id="ARBA00022821"/>
    </source>
</evidence>